<reference evidence="2" key="1">
    <citation type="journal article" date="2020" name="Stud. Mycol.">
        <title>101 Dothideomycetes genomes: a test case for predicting lifestyles and emergence of pathogens.</title>
        <authorList>
            <person name="Haridas S."/>
            <person name="Albert R."/>
            <person name="Binder M."/>
            <person name="Bloem J."/>
            <person name="Labutti K."/>
            <person name="Salamov A."/>
            <person name="Andreopoulos B."/>
            <person name="Baker S."/>
            <person name="Barry K."/>
            <person name="Bills G."/>
            <person name="Bluhm B."/>
            <person name="Cannon C."/>
            <person name="Castanera R."/>
            <person name="Culley D."/>
            <person name="Daum C."/>
            <person name="Ezra D."/>
            <person name="Gonzalez J."/>
            <person name="Henrissat B."/>
            <person name="Kuo A."/>
            <person name="Liang C."/>
            <person name="Lipzen A."/>
            <person name="Lutzoni F."/>
            <person name="Magnuson J."/>
            <person name="Mondo S."/>
            <person name="Nolan M."/>
            <person name="Ohm R."/>
            <person name="Pangilinan J."/>
            <person name="Park H.-J."/>
            <person name="Ramirez L."/>
            <person name="Alfaro M."/>
            <person name="Sun H."/>
            <person name="Tritt A."/>
            <person name="Yoshinaga Y."/>
            <person name="Zwiers L.-H."/>
            <person name="Turgeon B."/>
            <person name="Goodwin S."/>
            <person name="Spatafora J."/>
            <person name="Crous P."/>
            <person name="Grigoriev I."/>
        </authorList>
    </citation>
    <scope>NUCLEOTIDE SEQUENCE</scope>
    <source>
        <strain evidence="2">CBS 279.74</strain>
    </source>
</reference>
<keyword evidence="3" id="KW-1185">Reference proteome</keyword>
<dbReference type="EMBL" id="MU005777">
    <property type="protein sequence ID" value="KAF2705865.1"/>
    <property type="molecule type" value="Genomic_DNA"/>
</dbReference>
<protein>
    <submittedName>
        <fullName evidence="2">Uncharacterized protein</fullName>
    </submittedName>
</protein>
<evidence type="ECO:0000313" key="2">
    <source>
        <dbReference type="EMBL" id="KAF2705865.1"/>
    </source>
</evidence>
<organism evidence="2 3">
    <name type="scientific">Pleomassaria siparia CBS 279.74</name>
    <dbReference type="NCBI Taxonomy" id="1314801"/>
    <lineage>
        <taxon>Eukaryota</taxon>
        <taxon>Fungi</taxon>
        <taxon>Dikarya</taxon>
        <taxon>Ascomycota</taxon>
        <taxon>Pezizomycotina</taxon>
        <taxon>Dothideomycetes</taxon>
        <taxon>Pleosporomycetidae</taxon>
        <taxon>Pleosporales</taxon>
        <taxon>Pleomassariaceae</taxon>
        <taxon>Pleomassaria</taxon>
    </lineage>
</organism>
<feature type="region of interest" description="Disordered" evidence="1">
    <location>
        <begin position="72"/>
        <end position="92"/>
    </location>
</feature>
<evidence type="ECO:0000313" key="3">
    <source>
        <dbReference type="Proteomes" id="UP000799428"/>
    </source>
</evidence>
<gene>
    <name evidence="2" type="ORF">K504DRAFT_85376</name>
</gene>
<feature type="compositionally biased region" description="Basic and acidic residues" evidence="1">
    <location>
        <begin position="72"/>
        <end position="85"/>
    </location>
</feature>
<name>A0A6G1K017_9PLEO</name>
<proteinExistence type="predicted"/>
<evidence type="ECO:0000256" key="1">
    <source>
        <dbReference type="SAM" id="MobiDB-lite"/>
    </source>
</evidence>
<sequence length="92" mass="10387">MSSQPSYGLERCHKCGEFDRLSKNHHSIITRELGTQTCSNRVCHHKYCPKCAGPSSRHGGCDGVGDWSEHNNHDWKDPGWSDKGRTMGKGMW</sequence>
<dbReference type="AlphaFoldDB" id="A0A6G1K017"/>
<dbReference type="Proteomes" id="UP000799428">
    <property type="component" value="Unassembled WGS sequence"/>
</dbReference>
<accession>A0A6G1K017</accession>